<organism evidence="2 3">
    <name type="scientific">Capnocytophaga endodontalis</name>
    <dbReference type="NCBI Taxonomy" id="2708117"/>
    <lineage>
        <taxon>Bacteria</taxon>
        <taxon>Pseudomonadati</taxon>
        <taxon>Bacteroidota</taxon>
        <taxon>Flavobacteriia</taxon>
        <taxon>Flavobacteriales</taxon>
        <taxon>Flavobacteriaceae</taxon>
        <taxon>Capnocytophaga</taxon>
    </lineage>
</organism>
<dbReference type="EMBL" id="CP022022">
    <property type="protein sequence ID" value="ASF43601.1"/>
    <property type="molecule type" value="Genomic_DNA"/>
</dbReference>
<gene>
    <name evidence="2" type="ORF">CBG49_11235</name>
</gene>
<dbReference type="PANTHER" id="PTHR39200:SF1">
    <property type="entry name" value="AUTO-TRANSPORTER ADHESIN HEAD GIN DOMAIN-CONTAINING PROTEIN-RELATED"/>
    <property type="match status" value="1"/>
</dbReference>
<evidence type="ECO:0000313" key="3">
    <source>
        <dbReference type="Proteomes" id="UP000197007"/>
    </source>
</evidence>
<feature type="domain" description="Putative auto-transporter adhesin head GIN" evidence="1">
    <location>
        <begin position="39"/>
        <end position="219"/>
    </location>
</feature>
<dbReference type="Pfam" id="PF10988">
    <property type="entry name" value="DUF2807"/>
    <property type="match status" value="1"/>
</dbReference>
<dbReference type="Proteomes" id="UP000197007">
    <property type="component" value="Chromosome"/>
</dbReference>
<dbReference type="Gene3D" id="2.160.20.120">
    <property type="match status" value="1"/>
</dbReference>
<dbReference type="AlphaFoldDB" id="A0A1Z4BQM4"/>
<evidence type="ECO:0000313" key="2">
    <source>
        <dbReference type="EMBL" id="ASF43601.1"/>
    </source>
</evidence>
<keyword evidence="3" id="KW-1185">Reference proteome</keyword>
<evidence type="ECO:0000259" key="1">
    <source>
        <dbReference type="Pfam" id="PF10988"/>
    </source>
</evidence>
<dbReference type="KEGG" id="capn:CBG49_11235"/>
<name>A0A1Z4BQM4_9FLAO</name>
<dbReference type="RefSeq" id="WP_009413995.1">
    <property type="nucleotide sequence ID" value="NZ_CP022022.1"/>
</dbReference>
<accession>A0A1Z4BQM4</accession>
<proteinExistence type="predicted"/>
<reference evidence="3" key="1">
    <citation type="submission" date="2017-06" db="EMBL/GenBank/DDBJ databases">
        <title>Complete genome sequence of Capnocytophaga sp. KCOM 1579 (=ChDC OS43) isolated from a human refractory periapical abscess lesion.</title>
        <authorList>
            <person name="Kook J.-K."/>
            <person name="Park S.-N."/>
            <person name="Lim Y.K."/>
            <person name="Roh H."/>
        </authorList>
    </citation>
    <scope>NUCLEOTIDE SEQUENCE [LARGE SCALE GENOMIC DNA]</scope>
    <source>
        <strain evidence="3">ChDC OS43</strain>
    </source>
</reference>
<dbReference type="InterPro" id="IPR021255">
    <property type="entry name" value="DUF2807"/>
</dbReference>
<dbReference type="PANTHER" id="PTHR39200">
    <property type="entry name" value="HYPOTHETICAL EXPORTED PROTEIN"/>
    <property type="match status" value="1"/>
</dbReference>
<protein>
    <submittedName>
        <fullName evidence="2">DUF2807 domain-containing protein</fullName>
    </submittedName>
</protein>
<sequence length="236" mass="24890">MKKIMTFMMTALLVGVVYCQKNTNGEKEIKTEDRKVAAYESVEVSGAYHLVLTEGEGGALKIKGQKEVLPYLKTSVSNKVLYVSIDNKYKLKTSLTVYVPINTSLKKIVTKGAVDVSTQGKLKVGELQLKIEGSGDLDATVEATALDVQVAGAGDVDITGTAERLNAVVKGAGDIDLKNLIAKKATLRIAGAGNISAHVTEDVDASIAGAGGITVKGNPPVFKKSVKGIGRIKIEE</sequence>